<organism evidence="1 2">
    <name type="scientific">Gonium pectorale</name>
    <name type="common">Green alga</name>
    <dbReference type="NCBI Taxonomy" id="33097"/>
    <lineage>
        <taxon>Eukaryota</taxon>
        <taxon>Viridiplantae</taxon>
        <taxon>Chlorophyta</taxon>
        <taxon>core chlorophytes</taxon>
        <taxon>Chlorophyceae</taxon>
        <taxon>CS clade</taxon>
        <taxon>Chlamydomonadales</taxon>
        <taxon>Volvocaceae</taxon>
        <taxon>Gonium</taxon>
    </lineage>
</organism>
<comment type="caution">
    <text evidence="1">The sequence shown here is derived from an EMBL/GenBank/DDBJ whole genome shotgun (WGS) entry which is preliminary data.</text>
</comment>
<keyword evidence="2" id="KW-1185">Reference proteome</keyword>
<reference evidence="2" key="1">
    <citation type="journal article" date="2016" name="Nat. Commun.">
        <title>The Gonium pectorale genome demonstrates co-option of cell cycle regulation during the evolution of multicellularity.</title>
        <authorList>
            <person name="Hanschen E.R."/>
            <person name="Marriage T.N."/>
            <person name="Ferris P.J."/>
            <person name="Hamaji T."/>
            <person name="Toyoda A."/>
            <person name="Fujiyama A."/>
            <person name="Neme R."/>
            <person name="Noguchi H."/>
            <person name="Minakuchi Y."/>
            <person name="Suzuki M."/>
            <person name="Kawai-Toyooka H."/>
            <person name="Smith D.R."/>
            <person name="Sparks H."/>
            <person name="Anderson J."/>
            <person name="Bakaric R."/>
            <person name="Luria V."/>
            <person name="Karger A."/>
            <person name="Kirschner M.W."/>
            <person name="Durand P.M."/>
            <person name="Michod R.E."/>
            <person name="Nozaki H."/>
            <person name="Olson B.J."/>
        </authorList>
    </citation>
    <scope>NUCLEOTIDE SEQUENCE [LARGE SCALE GENOMIC DNA]</scope>
    <source>
        <strain evidence="2">NIES-2863</strain>
    </source>
</reference>
<dbReference type="Proteomes" id="UP000075714">
    <property type="component" value="Unassembled WGS sequence"/>
</dbReference>
<dbReference type="EMBL" id="LSYV01000008">
    <property type="protein sequence ID" value="KXZ53362.1"/>
    <property type="molecule type" value="Genomic_DNA"/>
</dbReference>
<proteinExistence type="predicted"/>
<dbReference type="AlphaFoldDB" id="A0A150GUE1"/>
<name>A0A150GUE1_GONPE</name>
<protein>
    <submittedName>
        <fullName evidence="1">Uncharacterized protein</fullName>
    </submittedName>
</protein>
<sequence>MDRGAIYMSWPSYNHHPANHGYLQATCSVWESFRASGTVAELQALNGQQINVFLQFYGVPTTGIVAERRVRLALTLGVHLVA</sequence>
<gene>
    <name evidence="1" type="ORF">GPECTOR_7g1258</name>
</gene>
<evidence type="ECO:0000313" key="1">
    <source>
        <dbReference type="EMBL" id="KXZ53362.1"/>
    </source>
</evidence>
<accession>A0A150GUE1</accession>
<evidence type="ECO:0000313" key="2">
    <source>
        <dbReference type="Proteomes" id="UP000075714"/>
    </source>
</evidence>
<dbReference type="OrthoDB" id="5405293at2759"/>